<feature type="region of interest" description="Disordered" evidence="1">
    <location>
        <begin position="1"/>
        <end position="27"/>
    </location>
</feature>
<keyword evidence="3" id="KW-1185">Reference proteome</keyword>
<evidence type="ECO:0000313" key="3">
    <source>
        <dbReference type="Proteomes" id="UP001187315"/>
    </source>
</evidence>
<reference evidence="2" key="1">
    <citation type="submission" date="2023-08" db="EMBL/GenBank/DDBJ databases">
        <title>Pelteobagrus vachellii genome.</title>
        <authorList>
            <person name="Liu H."/>
        </authorList>
    </citation>
    <scope>NUCLEOTIDE SEQUENCE</scope>
    <source>
        <strain evidence="2">PRFRI_2022a</strain>
        <tissue evidence="2">Muscle</tissue>
    </source>
</reference>
<evidence type="ECO:0000256" key="1">
    <source>
        <dbReference type="SAM" id="MobiDB-lite"/>
    </source>
</evidence>
<organism evidence="2 3">
    <name type="scientific">Tachysurus vachellii</name>
    <name type="common">Darkbarbel catfish</name>
    <name type="synonym">Pelteobagrus vachellii</name>
    <dbReference type="NCBI Taxonomy" id="175792"/>
    <lineage>
        <taxon>Eukaryota</taxon>
        <taxon>Metazoa</taxon>
        <taxon>Chordata</taxon>
        <taxon>Craniata</taxon>
        <taxon>Vertebrata</taxon>
        <taxon>Euteleostomi</taxon>
        <taxon>Actinopterygii</taxon>
        <taxon>Neopterygii</taxon>
        <taxon>Teleostei</taxon>
        <taxon>Ostariophysi</taxon>
        <taxon>Siluriformes</taxon>
        <taxon>Bagridae</taxon>
        <taxon>Tachysurus</taxon>
    </lineage>
</organism>
<dbReference type="AlphaFoldDB" id="A0AA88S6Y7"/>
<proteinExistence type="predicted"/>
<name>A0AA88S6Y7_TACVA</name>
<dbReference type="Proteomes" id="UP001187315">
    <property type="component" value="Unassembled WGS sequence"/>
</dbReference>
<evidence type="ECO:0000313" key="2">
    <source>
        <dbReference type="EMBL" id="KAK2829043.1"/>
    </source>
</evidence>
<protein>
    <submittedName>
        <fullName evidence="2">Uncharacterized protein</fullName>
    </submittedName>
</protein>
<feature type="compositionally biased region" description="Basic and acidic residues" evidence="1">
    <location>
        <begin position="62"/>
        <end position="78"/>
    </location>
</feature>
<comment type="caution">
    <text evidence="2">The sequence shown here is derived from an EMBL/GenBank/DDBJ whole genome shotgun (WGS) entry which is preliminary data.</text>
</comment>
<accession>A0AA88S6Y7</accession>
<sequence length="85" mass="9154">MGAQKCATAETLGSMTAPGTTGGPVLKSATTYQSRPIRFLPAVLIEGARCFLINYGDVEETSSPKRLGEREPSPERNARGWTNRV</sequence>
<gene>
    <name evidence="2" type="ORF">Q7C36_017033</name>
</gene>
<dbReference type="EMBL" id="JAVHJS010000018">
    <property type="protein sequence ID" value="KAK2829043.1"/>
    <property type="molecule type" value="Genomic_DNA"/>
</dbReference>
<feature type="region of interest" description="Disordered" evidence="1">
    <location>
        <begin position="61"/>
        <end position="85"/>
    </location>
</feature>